<dbReference type="GO" id="GO:0007131">
    <property type="term" value="P:reciprocal meiotic recombination"/>
    <property type="evidence" value="ECO:0007669"/>
    <property type="project" value="TreeGrafter"/>
</dbReference>
<dbReference type="PANTHER" id="PTHR23160:SF14">
    <property type="entry name" value="WEB FAMILY PROTEIN-RELATED"/>
    <property type="match status" value="1"/>
</dbReference>
<feature type="compositionally biased region" description="Basic and acidic residues" evidence="4">
    <location>
        <begin position="845"/>
        <end position="882"/>
    </location>
</feature>
<feature type="region of interest" description="Disordered" evidence="4">
    <location>
        <begin position="99"/>
        <end position="190"/>
    </location>
</feature>
<gene>
    <name evidence="6" type="ORF">DEO72_LG4g2777</name>
</gene>
<feature type="compositionally biased region" description="Polar residues" evidence="4">
    <location>
        <begin position="99"/>
        <end position="124"/>
    </location>
</feature>
<dbReference type="AlphaFoldDB" id="A0A4D6LS13"/>
<evidence type="ECO:0000256" key="5">
    <source>
        <dbReference type="SAM" id="Phobius"/>
    </source>
</evidence>
<evidence type="ECO:0000313" key="7">
    <source>
        <dbReference type="Proteomes" id="UP000501690"/>
    </source>
</evidence>
<evidence type="ECO:0000256" key="4">
    <source>
        <dbReference type="SAM" id="MobiDB-lite"/>
    </source>
</evidence>
<proteinExistence type="inferred from homology"/>
<feature type="compositionally biased region" description="Basic residues" evidence="4">
    <location>
        <begin position="940"/>
        <end position="949"/>
    </location>
</feature>
<evidence type="ECO:0000256" key="2">
    <source>
        <dbReference type="ARBA" id="ARBA00023054"/>
    </source>
</evidence>
<keyword evidence="5" id="KW-0812">Transmembrane</keyword>
<dbReference type="InterPro" id="IPR008545">
    <property type="entry name" value="Web"/>
</dbReference>
<protein>
    <submittedName>
        <fullName evidence="6">WEB family</fullName>
    </submittedName>
</protein>
<organism evidence="6 7">
    <name type="scientific">Vigna unguiculata</name>
    <name type="common">Cowpea</name>
    <dbReference type="NCBI Taxonomy" id="3917"/>
    <lineage>
        <taxon>Eukaryota</taxon>
        <taxon>Viridiplantae</taxon>
        <taxon>Streptophyta</taxon>
        <taxon>Embryophyta</taxon>
        <taxon>Tracheophyta</taxon>
        <taxon>Spermatophyta</taxon>
        <taxon>Magnoliopsida</taxon>
        <taxon>eudicotyledons</taxon>
        <taxon>Gunneridae</taxon>
        <taxon>Pentapetalae</taxon>
        <taxon>rosids</taxon>
        <taxon>fabids</taxon>
        <taxon>Fabales</taxon>
        <taxon>Fabaceae</taxon>
        <taxon>Papilionoideae</taxon>
        <taxon>50 kb inversion clade</taxon>
        <taxon>NPAAA clade</taxon>
        <taxon>indigoferoid/millettioid clade</taxon>
        <taxon>Phaseoleae</taxon>
        <taxon>Vigna</taxon>
    </lineage>
</organism>
<evidence type="ECO:0000256" key="3">
    <source>
        <dbReference type="SAM" id="Coils"/>
    </source>
</evidence>
<feature type="compositionally biased region" description="Basic and acidic residues" evidence="4">
    <location>
        <begin position="827"/>
        <end position="836"/>
    </location>
</feature>
<evidence type="ECO:0000313" key="6">
    <source>
        <dbReference type="EMBL" id="QCD91809.1"/>
    </source>
</evidence>
<accession>A0A4D6LS13</accession>
<name>A0A4D6LS13_VIGUN</name>
<dbReference type="Proteomes" id="UP000501690">
    <property type="component" value="Linkage Group LG4"/>
</dbReference>
<evidence type="ECO:0000256" key="1">
    <source>
        <dbReference type="ARBA" id="ARBA00005485"/>
    </source>
</evidence>
<feature type="region of interest" description="Disordered" evidence="4">
    <location>
        <begin position="810"/>
        <end position="949"/>
    </location>
</feature>
<keyword evidence="7" id="KW-1185">Reference proteome</keyword>
<comment type="similarity">
    <text evidence="1">Belongs to the WEB family.</text>
</comment>
<keyword evidence="2 3" id="KW-0175">Coiled coil</keyword>
<keyword evidence="5" id="KW-0472">Membrane</keyword>
<dbReference type="EMBL" id="CP039348">
    <property type="protein sequence ID" value="QCD91809.1"/>
    <property type="molecule type" value="Genomic_DNA"/>
</dbReference>
<feature type="compositionally biased region" description="Low complexity" evidence="4">
    <location>
        <begin position="132"/>
        <end position="145"/>
    </location>
</feature>
<feature type="transmembrane region" description="Helical" evidence="5">
    <location>
        <begin position="62"/>
        <end position="83"/>
    </location>
</feature>
<dbReference type="PANTHER" id="PTHR23160">
    <property type="entry name" value="SYNAPTONEMAL COMPLEX PROTEIN-RELATED"/>
    <property type="match status" value="1"/>
</dbReference>
<feature type="region of interest" description="Disordered" evidence="4">
    <location>
        <begin position="761"/>
        <end position="782"/>
    </location>
</feature>
<dbReference type="Pfam" id="PF05701">
    <property type="entry name" value="WEMBL"/>
    <property type="match status" value="1"/>
</dbReference>
<sequence>MASKSRYLKFGALCCGCLYCFKIWCGFLLLSSMYGFREFASVLCGFAIDGFDLLFEDIWNALFLVCLLTYYPLFLSVGGYFLVDEFGLTMRLDAESGLSETSNKATPATPNKARPSTPNKTSPATPRVSRLSKSVSKPESESPSPLQNLRLSAEKSSPRASNSKPVIERKSPRPASTTPDKQLPRVAKGSELQTQLNLAQEDLKKAKEQLSQAEKEKAKAIDELKEAQRVAEEANEKLREAMVAQKRAEEDSEIEKFRAVELEQAGIEAVQTREVEWQKELESVRNQHALDVASLLSTSQELQRIKQELAMTCDAKNQALSHADDATKIAELHVEKAEILSAELMNLKALLDSKMETEARENKIVSELQTEIEALNEELEKAKDYDVKLTEKENHIEQLNVELEAARMAESYAHSLLEEWTKKAEELEVKVEEANKLERSTSASLESVMKQLEGNNELLHEAKSEISSLKEKVGLLEMTIDRQRGDLEESERCLLVAKEESLELSKKVETLESELETVKEEKAQALNRETLAASNVQTLLEDKDKLINELEICRDEEEKTKRAMESLTSALHEVSAEARDAKEKLLASHAEHENYESEIEDLKLVLKATDEKYEAMLNDARHEIDDLTCSVENSKNNMECSKAEWDQREHHLVNCLNLTEEENSSLGKEINRLIRLLKETEEEAGAKKEEEAQLKENLKEVEAEVIHLQEELKEAKAESMKLKESLLDKENEFQNVFQENEELRTRESTSIKKVEELSKMLDEATSRNQPEENGDVTDSEKDYDMLPKVVEFSEENGHGGEDLSKKVELSANEEGLGQNLQEETIPMDDKYEKTESPKAVNVNGKVKEDADKGKDDSAEAEFKMWESCKIEKKEFSPEREPEPESFENEVESKKEGGEGFEQMNGASLKENVDDSGRNSPSKEQVKKKKKPLLGKFGSLLKKKGGSNHK</sequence>
<feature type="coiled-coil region" evidence="3">
    <location>
        <begin position="358"/>
        <end position="746"/>
    </location>
</feature>
<keyword evidence="5" id="KW-1133">Transmembrane helix</keyword>
<feature type="transmembrane region" description="Helical" evidence="5">
    <location>
        <begin position="7"/>
        <end position="30"/>
    </location>
</feature>
<reference evidence="6 7" key="1">
    <citation type="submission" date="2019-04" db="EMBL/GenBank/DDBJ databases">
        <title>An improved genome assembly and genetic linkage map for asparagus bean, Vigna unguiculata ssp. sesquipedialis.</title>
        <authorList>
            <person name="Xia Q."/>
            <person name="Zhang R."/>
            <person name="Dong Y."/>
        </authorList>
    </citation>
    <scope>NUCLEOTIDE SEQUENCE [LARGE SCALE GENOMIC DNA]</scope>
    <source>
        <tissue evidence="6">Leaf</tissue>
    </source>
</reference>